<dbReference type="AlphaFoldDB" id="A0A5B9QQI2"/>
<dbReference type="EMBL" id="CP042914">
    <property type="protein sequence ID" value="QEG41268.1"/>
    <property type="molecule type" value="Genomic_DNA"/>
</dbReference>
<evidence type="ECO:0008006" key="3">
    <source>
        <dbReference type="Google" id="ProtNLM"/>
    </source>
</evidence>
<sequence length="588" mass="67585">MWLPNSTSLGAGNDAALFLQAAWRELFDPFTPDAYQPRLHNVQTLVVELTDIASRACQDSIWTKHVDHIKAELKAGLAEEADLLAQLPEYKWQLQRILKSDSPLRIVTSCKLLNQRRGEYDHVLRQSTLSCRTNILEEKKRIYLGLRRLATLAIHQAQEDDDVLERLPDESSSSDDVFDSILGFAEQSITTYNCVFAVNGRHSDVQSILRKIGFNLIGAHQLDATQVAQIHRANPEAHFVQIDIEARSVRSAVERSQQKLSLGVDLFNLYHNSLAFRVSDFVLVKKSGDQDHTVFDVSEQAFRRLYPRSRASEQSIETLDMIANDRLEDRVLSALELHSLALKSSEPRVRLVNLWSTLECLAGCRHGSSIIERVLSLMTPLLIWRRVDKVVRYTAIAAQQFGLHQGSTNFGSGFPRSNARFVHPWDMMLTLSRPKNHPDIIFLLAFCRPHPLLVFRVNQLWHELHRPQRLRDKLIASENRLRWQICRIYRARNLIVHAGEETPHLRFLLDNLQYYCSVAIQRIIHGMKEDKSWGVLESSEYWNAKSRYIVESLEKTPDLLRVSDFFPLAQLGDAPHPWPRLWPHAPGF</sequence>
<dbReference type="RefSeq" id="WP_068133699.1">
    <property type="nucleotide sequence ID" value="NZ_CP042914.1"/>
</dbReference>
<keyword evidence="2" id="KW-1185">Reference proteome</keyword>
<evidence type="ECO:0000313" key="1">
    <source>
        <dbReference type="EMBL" id="QEG41268.1"/>
    </source>
</evidence>
<evidence type="ECO:0000313" key="2">
    <source>
        <dbReference type="Proteomes" id="UP000325286"/>
    </source>
</evidence>
<dbReference type="OrthoDB" id="6626310at2"/>
<reference evidence="1 2" key="1">
    <citation type="submission" date="2019-08" db="EMBL/GenBank/DDBJ databases">
        <title>Deep-cultivation of Planctomycetes and their phenomic and genomic characterization uncovers novel biology.</title>
        <authorList>
            <person name="Wiegand S."/>
            <person name="Jogler M."/>
            <person name="Boedeker C."/>
            <person name="Pinto D."/>
            <person name="Vollmers J."/>
            <person name="Rivas-Marin E."/>
            <person name="Kohn T."/>
            <person name="Peeters S.H."/>
            <person name="Heuer A."/>
            <person name="Rast P."/>
            <person name="Oberbeckmann S."/>
            <person name="Bunk B."/>
            <person name="Jeske O."/>
            <person name="Meyerdierks A."/>
            <person name="Storesund J.E."/>
            <person name="Kallscheuer N."/>
            <person name="Luecker S."/>
            <person name="Lage O.M."/>
            <person name="Pohl T."/>
            <person name="Merkel B.J."/>
            <person name="Hornburger P."/>
            <person name="Mueller R.-W."/>
            <person name="Bruemmer F."/>
            <person name="Labrenz M."/>
            <person name="Spormann A.M."/>
            <person name="Op den Camp H."/>
            <person name="Overmann J."/>
            <person name="Amann R."/>
            <person name="Jetten M.S.M."/>
            <person name="Mascher T."/>
            <person name="Medema M.H."/>
            <person name="Devos D.P."/>
            <person name="Kaster A.-K."/>
            <person name="Ovreas L."/>
            <person name="Rohde M."/>
            <person name="Galperin M.Y."/>
            <person name="Jogler C."/>
        </authorList>
    </citation>
    <scope>NUCLEOTIDE SEQUENCE [LARGE SCALE GENOMIC DNA]</scope>
    <source>
        <strain evidence="1 2">UC8</strain>
    </source>
</reference>
<accession>A0A5B9QQI2</accession>
<dbReference type="KEGG" id="rul:UC8_32870"/>
<organism evidence="1 2">
    <name type="scientific">Roseimaritima ulvae</name>
    <dbReference type="NCBI Taxonomy" id="980254"/>
    <lineage>
        <taxon>Bacteria</taxon>
        <taxon>Pseudomonadati</taxon>
        <taxon>Planctomycetota</taxon>
        <taxon>Planctomycetia</taxon>
        <taxon>Pirellulales</taxon>
        <taxon>Pirellulaceae</taxon>
        <taxon>Roseimaritima</taxon>
    </lineage>
</organism>
<name>A0A5B9QQI2_9BACT</name>
<gene>
    <name evidence="1" type="ORF">UC8_32870</name>
</gene>
<protein>
    <recommendedName>
        <fullName evidence="3">Apea-like HEPN domain-containing protein</fullName>
    </recommendedName>
</protein>
<dbReference type="Proteomes" id="UP000325286">
    <property type="component" value="Chromosome"/>
</dbReference>
<proteinExistence type="predicted"/>